<protein>
    <submittedName>
        <fullName evidence="1">Uncharacterized protein</fullName>
    </submittedName>
</protein>
<name>A0A699ZQU9_HAELA</name>
<comment type="caution">
    <text evidence="1">The sequence shown here is derived from an EMBL/GenBank/DDBJ whole genome shotgun (WGS) entry which is preliminary data.</text>
</comment>
<sequence length="175" mass="18603">MDFPIALCRPLALDPALANRCVLAALSLPHILYAAIWLKPGWWRATFQKSSVEVFAVVAGFGKSITIPDQGQGQGQGMQTAPGPVPGPVTHTPVAVAGRPPPLLLWPGPQRGHLQGHWQGWGVLRHPAGPHRALGHRLPLLRGASPSIRRQRAQCVGRGGPAGKPAATRLLRRAG</sequence>
<accession>A0A699ZQU9</accession>
<dbReference type="EMBL" id="BLLF01002296">
    <property type="protein sequence ID" value="GFH23540.1"/>
    <property type="molecule type" value="Genomic_DNA"/>
</dbReference>
<gene>
    <name evidence="1" type="ORF">HaLaN_21165</name>
</gene>
<keyword evidence="2" id="KW-1185">Reference proteome</keyword>
<dbReference type="AlphaFoldDB" id="A0A699ZQU9"/>
<proteinExistence type="predicted"/>
<evidence type="ECO:0000313" key="2">
    <source>
        <dbReference type="Proteomes" id="UP000485058"/>
    </source>
</evidence>
<evidence type="ECO:0000313" key="1">
    <source>
        <dbReference type="EMBL" id="GFH23540.1"/>
    </source>
</evidence>
<dbReference type="Proteomes" id="UP000485058">
    <property type="component" value="Unassembled WGS sequence"/>
</dbReference>
<organism evidence="1 2">
    <name type="scientific">Haematococcus lacustris</name>
    <name type="common">Green alga</name>
    <name type="synonym">Haematococcus pluvialis</name>
    <dbReference type="NCBI Taxonomy" id="44745"/>
    <lineage>
        <taxon>Eukaryota</taxon>
        <taxon>Viridiplantae</taxon>
        <taxon>Chlorophyta</taxon>
        <taxon>core chlorophytes</taxon>
        <taxon>Chlorophyceae</taxon>
        <taxon>CS clade</taxon>
        <taxon>Chlamydomonadales</taxon>
        <taxon>Haematococcaceae</taxon>
        <taxon>Haematococcus</taxon>
    </lineage>
</organism>
<reference evidence="1 2" key="1">
    <citation type="submission" date="2020-02" db="EMBL/GenBank/DDBJ databases">
        <title>Draft genome sequence of Haematococcus lacustris strain NIES-144.</title>
        <authorList>
            <person name="Morimoto D."/>
            <person name="Nakagawa S."/>
            <person name="Yoshida T."/>
            <person name="Sawayama S."/>
        </authorList>
    </citation>
    <scope>NUCLEOTIDE SEQUENCE [LARGE SCALE GENOMIC DNA]</scope>
    <source>
        <strain evidence="1 2">NIES-144</strain>
    </source>
</reference>